<keyword evidence="1" id="KW-0175">Coiled coil</keyword>
<reference evidence="4 5" key="1">
    <citation type="submission" date="2018-08" db="EMBL/GenBank/DDBJ databases">
        <title>Bacillus jemisoniae sp. nov., Bacillus chryseoplanitiae sp. nov., Bacillus resnikiae sp. nov., and Bacillus frankliniae sp. nov., isolated from Viking spacecraft and associated surfaces.</title>
        <authorList>
            <person name="Seuylemezian A."/>
            <person name="Vaishampayan P."/>
        </authorList>
    </citation>
    <scope>NUCLEOTIDE SEQUENCE [LARGE SCALE GENOMIC DNA]</scope>
    <source>
        <strain evidence="4 5">JJ-247</strain>
    </source>
</reference>
<name>A0A398B5X0_9BACI</name>
<dbReference type="RefSeq" id="WP_119114002.1">
    <property type="nucleotide sequence ID" value="NZ_CBCSEO010000003.1"/>
</dbReference>
<dbReference type="Pfam" id="PF26347">
    <property type="entry name" value="YtrI_sporulation"/>
    <property type="match status" value="1"/>
</dbReference>
<keyword evidence="5" id="KW-1185">Reference proteome</keyword>
<feature type="coiled-coil region" evidence="1">
    <location>
        <begin position="45"/>
        <end position="72"/>
    </location>
</feature>
<evidence type="ECO:0000313" key="4">
    <source>
        <dbReference type="EMBL" id="RID83156.1"/>
    </source>
</evidence>
<dbReference type="AlphaFoldDB" id="A0A398B5X0"/>
<dbReference type="OrthoDB" id="2691164at2"/>
<dbReference type="InterPro" id="IPR058620">
    <property type="entry name" value="YtrI_C"/>
</dbReference>
<keyword evidence="2" id="KW-1133">Transmembrane helix</keyword>
<dbReference type="Proteomes" id="UP000265816">
    <property type="component" value="Unassembled WGS sequence"/>
</dbReference>
<organism evidence="4 5">
    <name type="scientific">Mesobacillus zeae</name>
    <dbReference type="NCBI Taxonomy" id="1917180"/>
    <lineage>
        <taxon>Bacteria</taxon>
        <taxon>Bacillati</taxon>
        <taxon>Bacillota</taxon>
        <taxon>Bacilli</taxon>
        <taxon>Bacillales</taxon>
        <taxon>Bacillaceae</taxon>
        <taxon>Mesobacillus</taxon>
    </lineage>
</organism>
<accession>A0A398B5X0</accession>
<keyword evidence="2" id="KW-0472">Membrane</keyword>
<evidence type="ECO:0000259" key="3">
    <source>
        <dbReference type="Pfam" id="PF26347"/>
    </source>
</evidence>
<feature type="domain" description="Sporulation membrane protein YtrI C-terminal" evidence="3">
    <location>
        <begin position="80"/>
        <end position="164"/>
    </location>
</feature>
<evidence type="ECO:0000256" key="2">
    <source>
        <dbReference type="SAM" id="Phobius"/>
    </source>
</evidence>
<evidence type="ECO:0000313" key="5">
    <source>
        <dbReference type="Proteomes" id="UP000265816"/>
    </source>
</evidence>
<sequence length="167" mass="19658">MRIPPYYRNPAWKRFFSGMALGGAISWLIFLYVHGVWMEEKSMKIAEQAEVIEKLESGLKIYQEDDRKLNDKNIELLKVQDIKVEISNAEKYELDTLGVFESEEEVKDDLNVFIAKDLDFVYKSRDMIHKMIGNKVIKLNGKRYRLETKSMLFFTTVTIILEVHLDE</sequence>
<feature type="transmembrane region" description="Helical" evidence="2">
    <location>
        <begin position="15"/>
        <end position="37"/>
    </location>
</feature>
<keyword evidence="2" id="KW-0812">Transmembrane</keyword>
<gene>
    <name evidence="4" type="ORF">D1970_16695</name>
</gene>
<dbReference type="InterPro" id="IPR048198">
    <property type="entry name" value="YtrI"/>
</dbReference>
<evidence type="ECO:0000256" key="1">
    <source>
        <dbReference type="SAM" id="Coils"/>
    </source>
</evidence>
<comment type="caution">
    <text evidence="4">The sequence shown here is derived from an EMBL/GenBank/DDBJ whole genome shotgun (WGS) entry which is preliminary data.</text>
</comment>
<protein>
    <submittedName>
        <fullName evidence="4">Sporulation protein</fullName>
    </submittedName>
</protein>
<dbReference type="NCBIfam" id="NF041479">
    <property type="entry name" value="spor_membprot_YtrI"/>
    <property type="match status" value="1"/>
</dbReference>
<dbReference type="EMBL" id="QWVT01000029">
    <property type="protein sequence ID" value="RID83156.1"/>
    <property type="molecule type" value="Genomic_DNA"/>
</dbReference>
<proteinExistence type="predicted"/>